<gene>
    <name evidence="2" type="ORF">SR894_16650</name>
</gene>
<protein>
    <submittedName>
        <fullName evidence="2">Uncharacterized protein</fullName>
    </submittedName>
</protein>
<name>A0ABZ0YI32_9GAMM</name>
<dbReference type="RefSeq" id="WP_223289151.1">
    <property type="nucleotide sequence ID" value="NZ_CP140255.1"/>
</dbReference>
<sequence>MEHNQARWLLENLLDRLTERNDGKKEITGVITEAEQQALEAAVKALGGETAKPVDDEEFGQKIPSEKKGGLLPPPVVSPPIEEPDIEVVGPSIKVPEIELDDISPDYRICIDFGTAMSKVTFVHDGERDDGGDIIEVLPLGEIAGQDPIDGGPELLISSVYIGNDGKVYFGKSALEVSDQEADEDDARKRVDNIKRFLSEDGIDDFLVEVFNPTKLDITFKDILFYYLVYLTWVIGKCVKDLDESYDTALLRRYAMPCFDNGKANEYARLLSDLLGGAYVAMVGLEHNGFLNEEMENPFHEGIPLSDLKAVCDVALSQNDQYPFVDFAITEPLGVASALISEDGKANNLSMVIDIGAGTTDISMFRIRVDPEHDNFVALQIPGATAGFSMAGNYIDRVLTHKVLSLAGVTSQTINYRRIYNALERNIRRYKEDLFNDGNVDVTLIDGNVVEVTLEQVMESSSIQRFQQALQNTIVEILERAPKHYLENAPRHELAIVLTGGGATLPFAQNVIGWELEVNGVSIKTVPARPCPEWIEEDYPELIDSFSRIAVSLGGARQNVIQPHGQ</sequence>
<proteinExistence type="predicted"/>
<dbReference type="SUPFAM" id="SSF53067">
    <property type="entry name" value="Actin-like ATPase domain"/>
    <property type="match status" value="2"/>
</dbReference>
<evidence type="ECO:0000256" key="1">
    <source>
        <dbReference type="SAM" id="MobiDB-lite"/>
    </source>
</evidence>
<dbReference type="Gene3D" id="3.30.420.40">
    <property type="match status" value="3"/>
</dbReference>
<dbReference type="InterPro" id="IPR043129">
    <property type="entry name" value="ATPase_NBD"/>
</dbReference>
<organism evidence="2 3">
    <name type="scientific">Vreelandella neptunia</name>
    <dbReference type="NCBI Taxonomy" id="115551"/>
    <lineage>
        <taxon>Bacteria</taxon>
        <taxon>Pseudomonadati</taxon>
        <taxon>Pseudomonadota</taxon>
        <taxon>Gammaproteobacteria</taxon>
        <taxon>Oceanospirillales</taxon>
        <taxon>Halomonadaceae</taxon>
        <taxon>Vreelandella</taxon>
    </lineage>
</organism>
<dbReference type="Gene3D" id="3.90.640.10">
    <property type="entry name" value="Actin, Chain A, domain 4"/>
    <property type="match status" value="1"/>
</dbReference>
<accession>A0ABZ0YI32</accession>
<evidence type="ECO:0000313" key="3">
    <source>
        <dbReference type="Proteomes" id="UP001324794"/>
    </source>
</evidence>
<feature type="region of interest" description="Disordered" evidence="1">
    <location>
        <begin position="51"/>
        <end position="84"/>
    </location>
</feature>
<dbReference type="Proteomes" id="UP001324794">
    <property type="component" value="Chromosome"/>
</dbReference>
<keyword evidence="3" id="KW-1185">Reference proteome</keyword>
<reference evidence="2 3" key="1">
    <citation type="submission" date="2023-11" db="EMBL/GenBank/DDBJ databases">
        <title>MicrobeMod: A computational toolkit for identifying prokaryotic methylation and restriction-modification with nanopore sequencing.</title>
        <authorList>
            <person name="Crits-Christoph A."/>
            <person name="Kang S.C."/>
            <person name="Lee H."/>
            <person name="Ostrov N."/>
        </authorList>
    </citation>
    <scope>NUCLEOTIDE SEQUENCE [LARGE SCALE GENOMIC DNA]</scope>
    <source>
        <strain evidence="2 3">ATCC BAA-805</strain>
    </source>
</reference>
<evidence type="ECO:0000313" key="2">
    <source>
        <dbReference type="EMBL" id="WQH11772.1"/>
    </source>
</evidence>
<dbReference type="EMBL" id="CP140255">
    <property type="protein sequence ID" value="WQH11772.1"/>
    <property type="molecule type" value="Genomic_DNA"/>
</dbReference>